<feature type="compositionally biased region" description="Basic and acidic residues" evidence="1">
    <location>
        <begin position="15"/>
        <end position="27"/>
    </location>
</feature>
<gene>
    <name evidence="2" type="primary">OBARTa0018K22.32</name>
</gene>
<feature type="region of interest" description="Disordered" evidence="1">
    <location>
        <begin position="1"/>
        <end position="27"/>
    </location>
</feature>
<evidence type="ECO:0000313" key="2">
    <source>
        <dbReference type="EMBL" id="BBF89413.1"/>
    </source>
</evidence>
<protein>
    <submittedName>
        <fullName evidence="2">Uncharacterized protein</fullName>
    </submittedName>
</protein>
<sequence length="66" mass="7096">MARRPESAGLLKSTKVLERGREPPLERRERPRVIVVNEATVDEEAAVAAAEAEGAALLGLAEKSET</sequence>
<dbReference type="AlphaFoldDB" id="A0A679BAY6"/>
<dbReference type="EMBL" id="AP018857">
    <property type="protein sequence ID" value="BBF89413.1"/>
    <property type="molecule type" value="Genomic_DNA"/>
</dbReference>
<proteinExistence type="predicted"/>
<reference evidence="2" key="1">
    <citation type="submission" date="2018-08" db="EMBL/GenBank/DDBJ databases">
        <title>Oryza barthii genomic DNA, chromosome 11, BAC clone:OBARTa0018K22.</title>
        <authorList>
            <person name="Wu J."/>
            <person name="Kanamori H."/>
        </authorList>
    </citation>
    <scope>NUCLEOTIDE SEQUENCE</scope>
    <source>
        <strain evidence="2">W1588</strain>
    </source>
</reference>
<evidence type="ECO:0000256" key="1">
    <source>
        <dbReference type="SAM" id="MobiDB-lite"/>
    </source>
</evidence>
<accession>A0A679BAY6</accession>
<name>A0A679BAY6_9ORYZ</name>
<organism evidence="2">
    <name type="scientific">Oryza barthii</name>
    <dbReference type="NCBI Taxonomy" id="65489"/>
    <lineage>
        <taxon>Eukaryota</taxon>
        <taxon>Viridiplantae</taxon>
        <taxon>Streptophyta</taxon>
        <taxon>Embryophyta</taxon>
        <taxon>Tracheophyta</taxon>
        <taxon>Spermatophyta</taxon>
        <taxon>Magnoliopsida</taxon>
        <taxon>Liliopsida</taxon>
        <taxon>Poales</taxon>
        <taxon>Poaceae</taxon>
        <taxon>BOP clade</taxon>
        <taxon>Oryzoideae</taxon>
        <taxon>Oryzeae</taxon>
        <taxon>Oryzinae</taxon>
        <taxon>Oryza</taxon>
    </lineage>
</organism>